<reference evidence="1" key="1">
    <citation type="journal article" date="2020" name="bioRxiv">
        <title>Chromosome-level reference genome of the European wasp spider Argiope bruennichi: a resource for studies on range expansion and evolutionary adaptation.</title>
        <authorList>
            <person name="Sheffer M.M."/>
            <person name="Hoppe A."/>
            <person name="Krehenwinkel H."/>
            <person name="Uhl G."/>
            <person name="Kuss A.W."/>
            <person name="Jensen L."/>
            <person name="Jensen C."/>
            <person name="Gillespie R.G."/>
            <person name="Hoff K.J."/>
            <person name="Prost S."/>
        </authorList>
    </citation>
    <scope>NUCLEOTIDE SEQUENCE</scope>
</reference>
<protein>
    <submittedName>
        <fullName evidence="1">Uncharacterized protein</fullName>
    </submittedName>
</protein>
<reference evidence="1" key="2">
    <citation type="submission" date="2020-06" db="EMBL/GenBank/DDBJ databases">
        <authorList>
            <person name="Sheffer M."/>
        </authorList>
    </citation>
    <scope>NUCLEOTIDE SEQUENCE</scope>
</reference>
<evidence type="ECO:0000313" key="2">
    <source>
        <dbReference type="Proteomes" id="UP000807504"/>
    </source>
</evidence>
<keyword evidence="2" id="KW-1185">Reference proteome</keyword>
<proteinExistence type="predicted"/>
<comment type="caution">
    <text evidence="1">The sequence shown here is derived from an EMBL/GenBank/DDBJ whole genome shotgun (WGS) entry which is preliminary data.</text>
</comment>
<name>A0A8T0FBS7_ARGBR</name>
<dbReference type="EMBL" id="JABXBU010000015">
    <property type="protein sequence ID" value="KAF8786383.1"/>
    <property type="molecule type" value="Genomic_DNA"/>
</dbReference>
<dbReference type="Proteomes" id="UP000807504">
    <property type="component" value="Unassembled WGS sequence"/>
</dbReference>
<dbReference type="AlphaFoldDB" id="A0A8T0FBS7"/>
<gene>
    <name evidence="1" type="ORF">HNY73_008104</name>
</gene>
<sequence>MEHTGGWMGRREGDQKCVQVWFLYMTTDTGKRTENTEEQVGDGGVSPNGEVWPLKSYIHKWATSARGAQIG</sequence>
<organism evidence="1 2">
    <name type="scientific">Argiope bruennichi</name>
    <name type="common">Wasp spider</name>
    <name type="synonym">Aranea bruennichi</name>
    <dbReference type="NCBI Taxonomy" id="94029"/>
    <lineage>
        <taxon>Eukaryota</taxon>
        <taxon>Metazoa</taxon>
        <taxon>Ecdysozoa</taxon>
        <taxon>Arthropoda</taxon>
        <taxon>Chelicerata</taxon>
        <taxon>Arachnida</taxon>
        <taxon>Araneae</taxon>
        <taxon>Araneomorphae</taxon>
        <taxon>Entelegynae</taxon>
        <taxon>Araneoidea</taxon>
        <taxon>Araneidae</taxon>
        <taxon>Argiope</taxon>
    </lineage>
</organism>
<evidence type="ECO:0000313" key="1">
    <source>
        <dbReference type="EMBL" id="KAF8786383.1"/>
    </source>
</evidence>
<accession>A0A8T0FBS7</accession>